<evidence type="ECO:0000256" key="5">
    <source>
        <dbReference type="ARBA" id="ARBA00023163"/>
    </source>
</evidence>
<keyword evidence="6" id="KW-0539">Nucleus</keyword>
<keyword evidence="8" id="KW-1185">Reference proteome</keyword>
<evidence type="ECO:0000313" key="8">
    <source>
        <dbReference type="Proteomes" id="UP000799537"/>
    </source>
</evidence>
<dbReference type="GO" id="GO:0003677">
    <property type="term" value="F:DNA binding"/>
    <property type="evidence" value="ECO:0007669"/>
    <property type="project" value="UniProtKB-KW"/>
</dbReference>
<dbReference type="RefSeq" id="XP_033667456.1">
    <property type="nucleotide sequence ID" value="XM_033806678.1"/>
</dbReference>
<dbReference type="Pfam" id="PF11951">
    <property type="entry name" value="Fungal_trans_2"/>
    <property type="match status" value="1"/>
</dbReference>
<dbReference type="PANTHER" id="PTHR36206:SF12">
    <property type="entry name" value="ASPERCRYPTIN BIOSYNTHESIS CLUSTER-SPECIFIC TRANSCRIPTION REGULATOR ATNN-RELATED"/>
    <property type="match status" value="1"/>
</dbReference>
<evidence type="ECO:0000256" key="2">
    <source>
        <dbReference type="ARBA" id="ARBA00022833"/>
    </source>
</evidence>
<dbReference type="GO" id="GO:0046872">
    <property type="term" value="F:metal ion binding"/>
    <property type="evidence" value="ECO:0007669"/>
    <property type="project" value="UniProtKB-KW"/>
</dbReference>
<dbReference type="Proteomes" id="UP000799537">
    <property type="component" value="Unassembled WGS sequence"/>
</dbReference>
<keyword evidence="4" id="KW-0238">DNA-binding</keyword>
<reference evidence="7" key="1">
    <citation type="journal article" date="2020" name="Stud. Mycol.">
        <title>101 Dothideomycetes genomes: a test case for predicting lifestyles and emergence of pathogens.</title>
        <authorList>
            <person name="Haridas S."/>
            <person name="Albert R."/>
            <person name="Binder M."/>
            <person name="Bloem J."/>
            <person name="Labutti K."/>
            <person name="Salamov A."/>
            <person name="Andreopoulos B."/>
            <person name="Baker S."/>
            <person name="Barry K."/>
            <person name="Bills G."/>
            <person name="Bluhm B."/>
            <person name="Cannon C."/>
            <person name="Castanera R."/>
            <person name="Culley D."/>
            <person name="Daum C."/>
            <person name="Ezra D."/>
            <person name="Gonzalez J."/>
            <person name="Henrissat B."/>
            <person name="Kuo A."/>
            <person name="Liang C."/>
            <person name="Lipzen A."/>
            <person name="Lutzoni F."/>
            <person name="Magnuson J."/>
            <person name="Mondo S."/>
            <person name="Nolan M."/>
            <person name="Ohm R."/>
            <person name="Pangilinan J."/>
            <person name="Park H.-J."/>
            <person name="Ramirez L."/>
            <person name="Alfaro M."/>
            <person name="Sun H."/>
            <person name="Tritt A."/>
            <person name="Yoshinaga Y."/>
            <person name="Zwiers L.-H."/>
            <person name="Turgeon B."/>
            <person name="Goodwin S."/>
            <person name="Spatafora J."/>
            <person name="Crous P."/>
            <person name="Grigoriev I."/>
        </authorList>
    </citation>
    <scope>NUCLEOTIDE SEQUENCE</scope>
    <source>
        <strain evidence="7">ATCC 36951</strain>
    </source>
</reference>
<evidence type="ECO:0000256" key="3">
    <source>
        <dbReference type="ARBA" id="ARBA00023015"/>
    </source>
</evidence>
<dbReference type="InterPro" id="IPR021858">
    <property type="entry name" value="Fun_TF"/>
</dbReference>
<keyword evidence="5" id="KW-0804">Transcription</keyword>
<dbReference type="OrthoDB" id="2593732at2759"/>
<organism evidence="7 8">
    <name type="scientific">Zasmidium cellare ATCC 36951</name>
    <dbReference type="NCBI Taxonomy" id="1080233"/>
    <lineage>
        <taxon>Eukaryota</taxon>
        <taxon>Fungi</taxon>
        <taxon>Dikarya</taxon>
        <taxon>Ascomycota</taxon>
        <taxon>Pezizomycotina</taxon>
        <taxon>Dothideomycetes</taxon>
        <taxon>Dothideomycetidae</taxon>
        <taxon>Mycosphaerellales</taxon>
        <taxon>Mycosphaerellaceae</taxon>
        <taxon>Zasmidium</taxon>
    </lineage>
</organism>
<name>A0A6A6CH50_ZASCE</name>
<protein>
    <recommendedName>
        <fullName evidence="9">Transcription factor domain-containing protein</fullName>
    </recommendedName>
</protein>
<gene>
    <name evidence="7" type="ORF">M409DRAFT_23202</name>
</gene>
<evidence type="ECO:0008006" key="9">
    <source>
        <dbReference type="Google" id="ProtNLM"/>
    </source>
</evidence>
<dbReference type="EMBL" id="ML993596">
    <property type="protein sequence ID" value="KAF2166567.1"/>
    <property type="molecule type" value="Genomic_DNA"/>
</dbReference>
<keyword evidence="3" id="KW-0805">Transcription regulation</keyword>
<accession>A0A6A6CH50</accession>
<dbReference type="AlphaFoldDB" id="A0A6A6CH50"/>
<dbReference type="InterPro" id="IPR052360">
    <property type="entry name" value="Transcr_Regulatory_Proteins"/>
</dbReference>
<evidence type="ECO:0000313" key="7">
    <source>
        <dbReference type="EMBL" id="KAF2166567.1"/>
    </source>
</evidence>
<keyword evidence="2" id="KW-0862">Zinc</keyword>
<dbReference type="PANTHER" id="PTHR36206">
    <property type="entry name" value="ASPERCRYPTIN BIOSYNTHESIS CLUSTER-SPECIFIC TRANSCRIPTION REGULATOR ATNN-RELATED"/>
    <property type="match status" value="1"/>
</dbReference>
<dbReference type="GeneID" id="54559950"/>
<keyword evidence="1" id="KW-0479">Metal-binding</keyword>
<sequence>MHYFLNYAALDLSGYILRDLWNGFVLQASQSDPMVRQAVLAVSSAHLDRCSGMGLTSATSLASYQTSVNTLRNYMLRKEKPSPELVLLCCILLFTFDRLRGDKAAAAIHLQSAMSILKNARSLMTDDSKRSLVMSQDAIADLTHVLLRMDIEDTMPVLDRGPLLDLAIDSVHAYDDEPPPMKFFSPREFMEPWMETCHAVWTFIGRNAKYRTLPLDEIPPSVLTHRRNLQRRIKAWRAAYKNYISHVGIPAAHDLPPPSPTLNARITDAINALIIESHYFVIKSVLAEALPSPTTLIHPWDLIAEKMLQCGEKALALRHAQDLLDARGHRGESALPGASHAVAGGEAKGATVDCGV</sequence>
<evidence type="ECO:0000256" key="1">
    <source>
        <dbReference type="ARBA" id="ARBA00022723"/>
    </source>
</evidence>
<proteinExistence type="predicted"/>
<evidence type="ECO:0000256" key="6">
    <source>
        <dbReference type="ARBA" id="ARBA00023242"/>
    </source>
</evidence>
<evidence type="ECO:0000256" key="4">
    <source>
        <dbReference type="ARBA" id="ARBA00023125"/>
    </source>
</evidence>